<dbReference type="GO" id="GO:0004519">
    <property type="term" value="F:endonuclease activity"/>
    <property type="evidence" value="ECO:0007669"/>
    <property type="project" value="UniProtKB-KW"/>
</dbReference>
<dbReference type="AlphaFoldDB" id="A0A392W994"/>
<comment type="caution">
    <text evidence="1">The sequence shown here is derived from an EMBL/GenBank/DDBJ whole genome shotgun (WGS) entry which is preliminary data.</text>
</comment>
<keyword evidence="1" id="KW-0540">Nuclease</keyword>
<keyword evidence="1" id="KW-0269">Exonuclease</keyword>
<dbReference type="GO" id="GO:0004527">
    <property type="term" value="F:exonuclease activity"/>
    <property type="evidence" value="ECO:0007669"/>
    <property type="project" value="UniProtKB-KW"/>
</dbReference>
<sequence length="65" mass="7189">VNNDWKNWVVMHGNERMAVEDVWGIGKAISVKFTDDNANRFSALVRAKNGKQAQAAAAWEAIGCQ</sequence>
<feature type="non-terminal residue" evidence="1">
    <location>
        <position position="1"/>
    </location>
</feature>
<dbReference type="Proteomes" id="UP000265520">
    <property type="component" value="Unassembled WGS sequence"/>
</dbReference>
<name>A0A392W994_9FABA</name>
<accession>A0A392W994</accession>
<protein>
    <submittedName>
        <fullName evidence="1">Endonuclease/exonuclease/phosphatase family protein</fullName>
    </submittedName>
</protein>
<dbReference type="EMBL" id="LXQA011425521">
    <property type="protein sequence ID" value="MCI96836.1"/>
    <property type="molecule type" value="Genomic_DNA"/>
</dbReference>
<evidence type="ECO:0000313" key="2">
    <source>
        <dbReference type="Proteomes" id="UP000265520"/>
    </source>
</evidence>
<reference evidence="1 2" key="1">
    <citation type="journal article" date="2018" name="Front. Plant Sci.">
        <title>Red Clover (Trifolium pratense) and Zigzag Clover (T. medium) - A Picture of Genomic Similarities and Differences.</title>
        <authorList>
            <person name="Dluhosova J."/>
            <person name="Istvanek J."/>
            <person name="Nedelnik J."/>
            <person name="Repkova J."/>
        </authorList>
    </citation>
    <scope>NUCLEOTIDE SEQUENCE [LARGE SCALE GENOMIC DNA]</scope>
    <source>
        <strain evidence="2">cv. 10/8</strain>
        <tissue evidence="1">Leaf</tissue>
    </source>
</reference>
<keyword evidence="1" id="KW-0378">Hydrolase</keyword>
<organism evidence="1 2">
    <name type="scientific">Trifolium medium</name>
    <dbReference type="NCBI Taxonomy" id="97028"/>
    <lineage>
        <taxon>Eukaryota</taxon>
        <taxon>Viridiplantae</taxon>
        <taxon>Streptophyta</taxon>
        <taxon>Embryophyta</taxon>
        <taxon>Tracheophyta</taxon>
        <taxon>Spermatophyta</taxon>
        <taxon>Magnoliopsida</taxon>
        <taxon>eudicotyledons</taxon>
        <taxon>Gunneridae</taxon>
        <taxon>Pentapetalae</taxon>
        <taxon>rosids</taxon>
        <taxon>fabids</taxon>
        <taxon>Fabales</taxon>
        <taxon>Fabaceae</taxon>
        <taxon>Papilionoideae</taxon>
        <taxon>50 kb inversion clade</taxon>
        <taxon>NPAAA clade</taxon>
        <taxon>Hologalegina</taxon>
        <taxon>IRL clade</taxon>
        <taxon>Trifolieae</taxon>
        <taxon>Trifolium</taxon>
    </lineage>
</organism>
<keyword evidence="1" id="KW-0255">Endonuclease</keyword>
<keyword evidence="2" id="KW-1185">Reference proteome</keyword>
<evidence type="ECO:0000313" key="1">
    <source>
        <dbReference type="EMBL" id="MCI96836.1"/>
    </source>
</evidence>
<proteinExistence type="predicted"/>